<organism evidence="3 4">
    <name type="scientific">Clostridium beijerinckii</name>
    <name type="common">Clostridium MP</name>
    <dbReference type="NCBI Taxonomy" id="1520"/>
    <lineage>
        <taxon>Bacteria</taxon>
        <taxon>Bacillati</taxon>
        <taxon>Bacillota</taxon>
        <taxon>Clostridia</taxon>
        <taxon>Eubacteriales</taxon>
        <taxon>Clostridiaceae</taxon>
        <taxon>Clostridium</taxon>
    </lineage>
</organism>
<dbReference type="EMBL" id="CP010086">
    <property type="protein sequence ID" value="AJG98791.1"/>
    <property type="molecule type" value="Genomic_DNA"/>
</dbReference>
<evidence type="ECO:0000313" key="3">
    <source>
        <dbReference type="EMBL" id="AJG98791.1"/>
    </source>
</evidence>
<sequence>MDKTEDLLKHVEENKQYKQQIKKLKNKIFLAKILKYALRLSNLLYVVPIILILFIFRNNRLIGTFISIAYFYTICMLLKLDENSRIMRFLNEYSDSDCDIKIYEQELKIKNNELYTKSR</sequence>
<feature type="transmembrane region" description="Helical" evidence="2">
    <location>
        <begin position="36"/>
        <end position="56"/>
    </location>
</feature>
<keyword evidence="1" id="KW-0175">Coiled coil</keyword>
<dbReference type="Proteomes" id="UP000031866">
    <property type="component" value="Chromosome"/>
</dbReference>
<evidence type="ECO:0000313" key="4">
    <source>
        <dbReference type="Proteomes" id="UP000031866"/>
    </source>
</evidence>
<reference evidence="4" key="1">
    <citation type="submission" date="2014-12" db="EMBL/GenBank/DDBJ databases">
        <title>Genome sequence of Clostridium beijerinckii strain 59B.</title>
        <authorList>
            <person name="Little G.T."/>
            <person name="Minton N.P."/>
        </authorList>
    </citation>
    <scope>NUCLEOTIDE SEQUENCE [LARGE SCALE GENOMIC DNA]</scope>
    <source>
        <strain evidence="4">59B</strain>
    </source>
</reference>
<evidence type="ECO:0000256" key="1">
    <source>
        <dbReference type="SAM" id="Coils"/>
    </source>
</evidence>
<feature type="coiled-coil region" evidence="1">
    <location>
        <begin position="7"/>
        <end position="34"/>
    </location>
</feature>
<keyword evidence="2" id="KW-0812">Transmembrane</keyword>
<keyword evidence="2" id="KW-0472">Membrane</keyword>
<dbReference type="KEGG" id="cbei:LF65_02205"/>
<evidence type="ECO:0000256" key="2">
    <source>
        <dbReference type="SAM" id="Phobius"/>
    </source>
</evidence>
<keyword evidence="2" id="KW-1133">Transmembrane helix</keyword>
<name>A0A0B5QKM9_CLOBE</name>
<dbReference type="RefSeq" id="WP_041896077.1">
    <property type="nucleotide sequence ID" value="NZ_CP010086.2"/>
</dbReference>
<feature type="transmembrane region" description="Helical" evidence="2">
    <location>
        <begin position="62"/>
        <end position="80"/>
    </location>
</feature>
<proteinExistence type="predicted"/>
<dbReference type="AlphaFoldDB" id="A0A0B5QKM9"/>
<accession>A0A0B5QKM9</accession>
<gene>
    <name evidence="3" type="ORF">LF65_02205</name>
</gene>
<protein>
    <submittedName>
        <fullName evidence="3">Uncharacterized protein</fullName>
    </submittedName>
</protein>